<evidence type="ECO:0000313" key="2">
    <source>
        <dbReference type="Proteomes" id="UP001172457"/>
    </source>
</evidence>
<comment type="caution">
    <text evidence="1">The sequence shown here is derived from an EMBL/GenBank/DDBJ whole genome shotgun (WGS) entry which is preliminary data.</text>
</comment>
<dbReference type="EMBL" id="JARYMX010000004">
    <property type="protein sequence ID" value="KAJ9553409.1"/>
    <property type="molecule type" value="Genomic_DNA"/>
</dbReference>
<sequence length="69" mass="8146">MNLNQNEDSVVVYYTKLKSLSEELNQYRPVYTCKQGDCEAIKKINAYFQNEHTMNFLMDLNDSFAQIRS</sequence>
<proteinExistence type="predicted"/>
<gene>
    <name evidence="1" type="ORF">OSB04_017454</name>
</gene>
<dbReference type="Proteomes" id="UP001172457">
    <property type="component" value="Chromosome 4"/>
</dbReference>
<evidence type="ECO:0000313" key="1">
    <source>
        <dbReference type="EMBL" id="KAJ9553409.1"/>
    </source>
</evidence>
<organism evidence="1 2">
    <name type="scientific">Centaurea solstitialis</name>
    <name type="common">yellow star-thistle</name>
    <dbReference type="NCBI Taxonomy" id="347529"/>
    <lineage>
        <taxon>Eukaryota</taxon>
        <taxon>Viridiplantae</taxon>
        <taxon>Streptophyta</taxon>
        <taxon>Embryophyta</taxon>
        <taxon>Tracheophyta</taxon>
        <taxon>Spermatophyta</taxon>
        <taxon>Magnoliopsida</taxon>
        <taxon>eudicotyledons</taxon>
        <taxon>Gunneridae</taxon>
        <taxon>Pentapetalae</taxon>
        <taxon>asterids</taxon>
        <taxon>campanulids</taxon>
        <taxon>Asterales</taxon>
        <taxon>Asteraceae</taxon>
        <taxon>Carduoideae</taxon>
        <taxon>Cardueae</taxon>
        <taxon>Centaureinae</taxon>
        <taxon>Centaurea</taxon>
    </lineage>
</organism>
<dbReference type="AlphaFoldDB" id="A0AA38T2X9"/>
<protein>
    <recommendedName>
        <fullName evidence="3">Retrotransposon gag domain-containing protein</fullName>
    </recommendedName>
</protein>
<keyword evidence="2" id="KW-1185">Reference proteome</keyword>
<accession>A0AA38T2X9</accession>
<name>A0AA38T2X9_9ASTR</name>
<evidence type="ECO:0008006" key="3">
    <source>
        <dbReference type="Google" id="ProtNLM"/>
    </source>
</evidence>
<dbReference type="PANTHER" id="PTHR34222">
    <property type="entry name" value="GAG_PRE-INTEGRS DOMAIN-CONTAINING PROTEIN"/>
    <property type="match status" value="1"/>
</dbReference>
<dbReference type="PANTHER" id="PTHR34222:SF99">
    <property type="entry name" value="PROTEIN, PUTATIVE-RELATED"/>
    <property type="match status" value="1"/>
</dbReference>
<reference evidence="1" key="1">
    <citation type="submission" date="2023-03" db="EMBL/GenBank/DDBJ databases">
        <title>Chromosome-scale reference genome and RAD-based genetic map of yellow starthistle (Centaurea solstitialis) reveal putative structural variation and QTLs associated with invader traits.</title>
        <authorList>
            <person name="Reatini B."/>
            <person name="Cang F.A."/>
            <person name="Jiang Q."/>
            <person name="Mckibben M.T.W."/>
            <person name="Barker M.S."/>
            <person name="Rieseberg L.H."/>
            <person name="Dlugosch K.M."/>
        </authorList>
    </citation>
    <scope>NUCLEOTIDE SEQUENCE</scope>
    <source>
        <strain evidence="1">CAN-66</strain>
        <tissue evidence="1">Leaf</tissue>
    </source>
</reference>